<name>A0A8H4RBK7_9HELO</name>
<dbReference type="Proteomes" id="UP000566819">
    <property type="component" value="Unassembled WGS sequence"/>
</dbReference>
<protein>
    <submittedName>
        <fullName evidence="2">Uncharacterized protein</fullName>
    </submittedName>
</protein>
<reference evidence="2 3" key="1">
    <citation type="submission" date="2020-03" db="EMBL/GenBank/DDBJ databases">
        <title>Draft Genome Sequence of Cudoniella acicularis.</title>
        <authorList>
            <person name="Buettner E."/>
            <person name="Kellner H."/>
        </authorList>
    </citation>
    <scope>NUCLEOTIDE SEQUENCE [LARGE SCALE GENOMIC DNA]</scope>
    <source>
        <strain evidence="2 3">DSM 108380</strain>
    </source>
</reference>
<accession>A0A8H4RBK7</accession>
<organism evidence="2 3">
    <name type="scientific">Cudoniella acicularis</name>
    <dbReference type="NCBI Taxonomy" id="354080"/>
    <lineage>
        <taxon>Eukaryota</taxon>
        <taxon>Fungi</taxon>
        <taxon>Dikarya</taxon>
        <taxon>Ascomycota</taxon>
        <taxon>Pezizomycotina</taxon>
        <taxon>Leotiomycetes</taxon>
        <taxon>Helotiales</taxon>
        <taxon>Tricladiaceae</taxon>
        <taxon>Cudoniella</taxon>
    </lineage>
</organism>
<keyword evidence="1" id="KW-0732">Signal</keyword>
<evidence type="ECO:0000313" key="2">
    <source>
        <dbReference type="EMBL" id="KAF4626498.1"/>
    </source>
</evidence>
<feature type="signal peptide" evidence="1">
    <location>
        <begin position="1"/>
        <end position="25"/>
    </location>
</feature>
<sequence length="335" mass="35392">MRFNPISSVLGGLAALLLAPSVVVAQWQINSLTSIGDTSNNSTTFSISRGSQSTSCAVSWGNSGAPTVWTKCSDPNLRFLIETYENAGSFLLQIVQVNVDNSTAPPTVGVTQTTFSFDPTNNVCTTTSTSQECTLSPAPESLTPTSSTLTPQPLSIYYTLLRDDGSPAVQTPCSEAYTFYIVDPSVTTLGPITLGRWNDDDQWRTICTSNWACGGTDPSINTWSPCAAPAFQFKKTLPSSGGDQLSNFILSITHTFPLMMATSIRGSDAPDLTDSDTMEAGGLQVVLTGQNTVWQLGSTLSSIQQGGVDQTGNCATGCEFSGVSTSVNIVDVEII</sequence>
<gene>
    <name evidence="2" type="ORF">G7Y89_g11660</name>
</gene>
<evidence type="ECO:0000256" key="1">
    <source>
        <dbReference type="SAM" id="SignalP"/>
    </source>
</evidence>
<proteinExistence type="predicted"/>
<keyword evidence="3" id="KW-1185">Reference proteome</keyword>
<dbReference type="OrthoDB" id="3550710at2759"/>
<evidence type="ECO:0000313" key="3">
    <source>
        <dbReference type="Proteomes" id="UP000566819"/>
    </source>
</evidence>
<feature type="chain" id="PRO_5034088831" evidence="1">
    <location>
        <begin position="26"/>
        <end position="335"/>
    </location>
</feature>
<comment type="caution">
    <text evidence="2">The sequence shown here is derived from an EMBL/GenBank/DDBJ whole genome shotgun (WGS) entry which is preliminary data.</text>
</comment>
<dbReference type="EMBL" id="JAAMPI010001141">
    <property type="protein sequence ID" value="KAF4626498.1"/>
    <property type="molecule type" value="Genomic_DNA"/>
</dbReference>
<dbReference type="AlphaFoldDB" id="A0A8H4RBK7"/>